<evidence type="ECO:0000313" key="19">
    <source>
        <dbReference type="EMBL" id="KAG6418695.1"/>
    </source>
</evidence>
<organism evidence="19">
    <name type="scientific">Salvia splendens</name>
    <name type="common">Scarlet sage</name>
    <dbReference type="NCBI Taxonomy" id="180675"/>
    <lineage>
        <taxon>Eukaryota</taxon>
        <taxon>Viridiplantae</taxon>
        <taxon>Streptophyta</taxon>
        <taxon>Embryophyta</taxon>
        <taxon>Tracheophyta</taxon>
        <taxon>Spermatophyta</taxon>
        <taxon>Magnoliopsida</taxon>
        <taxon>eudicotyledons</taxon>
        <taxon>Gunneridae</taxon>
        <taxon>Pentapetalae</taxon>
        <taxon>asterids</taxon>
        <taxon>lamiids</taxon>
        <taxon>Lamiales</taxon>
        <taxon>Lamiaceae</taxon>
        <taxon>Nepetoideae</taxon>
        <taxon>Mentheae</taxon>
        <taxon>Salviinae</taxon>
        <taxon>Salvia</taxon>
        <taxon>Salvia subgen. Calosphace</taxon>
        <taxon>core Calosphace</taxon>
    </lineage>
</organism>
<feature type="domain" description="Protein kinase" evidence="18">
    <location>
        <begin position="120"/>
        <end position="468"/>
    </location>
</feature>
<evidence type="ECO:0000256" key="1">
    <source>
        <dbReference type="ARBA" id="ARBA00004251"/>
    </source>
</evidence>
<dbReference type="GO" id="GO:0030246">
    <property type="term" value="F:carbohydrate binding"/>
    <property type="evidence" value="ECO:0007669"/>
    <property type="project" value="UniProtKB-KW"/>
</dbReference>
<evidence type="ECO:0000259" key="18">
    <source>
        <dbReference type="PROSITE" id="PS50011"/>
    </source>
</evidence>
<evidence type="ECO:0000256" key="11">
    <source>
        <dbReference type="ARBA" id="ARBA00022840"/>
    </source>
</evidence>
<evidence type="ECO:0000256" key="5">
    <source>
        <dbReference type="ARBA" id="ARBA00022475"/>
    </source>
</evidence>
<dbReference type="InterPro" id="IPR011009">
    <property type="entry name" value="Kinase-like_dom_sf"/>
</dbReference>
<proteinExistence type="inferred from homology"/>
<keyword evidence="8 17" id="KW-0732">Signal</keyword>
<dbReference type="GO" id="GO:0005524">
    <property type="term" value="F:ATP binding"/>
    <property type="evidence" value="ECO:0007669"/>
    <property type="project" value="UniProtKB-KW"/>
</dbReference>
<dbReference type="EC" id="2.7.11.1" evidence="4"/>
<feature type="signal peptide" evidence="17">
    <location>
        <begin position="1"/>
        <end position="20"/>
    </location>
</feature>
<comment type="subcellular location">
    <subcellularLocation>
        <location evidence="1">Cell membrane</location>
        <topology evidence="1">Single-pass type I membrane protein</topology>
    </subcellularLocation>
</comment>
<dbReference type="FunFam" id="1.10.510.10:FF:000240">
    <property type="entry name" value="Lectin-domain containing receptor kinase A4.3"/>
    <property type="match status" value="1"/>
</dbReference>
<dbReference type="InterPro" id="IPR050528">
    <property type="entry name" value="L-type_Lectin-RKs"/>
</dbReference>
<evidence type="ECO:0000313" key="20">
    <source>
        <dbReference type="Proteomes" id="UP000298416"/>
    </source>
</evidence>
<keyword evidence="10" id="KW-0547">Nucleotide-binding</keyword>
<evidence type="ECO:0000256" key="2">
    <source>
        <dbReference type="ARBA" id="ARBA00008536"/>
    </source>
</evidence>
<dbReference type="Pfam" id="PF07714">
    <property type="entry name" value="PK_Tyr_Ser-Thr"/>
    <property type="match status" value="1"/>
</dbReference>
<sequence length="523" mass="56850">MSKSVSIFLFLTLFAHATFSLSFDMSPIRKSDAGRLNLTGDAYITEEGIQVTTNERDQVQEGRVGRATYSELLHLWDKASRQMADFSTHFSFVIDSSGRYNFGDGLAFFLAPYGSTIKAWAYGSGLGLGNATSPSSLDTFVAVEFDTYPNAVIDPPYDGGLVIPHVGIDIGNVSSVATKTWYNNISAGWQNDAWIKYNSSTNILKVIFTGNNGGKFRRDDLLYEVDLRNYLSEYVTVGFSAATGASFEKNNVKSWNFSSTDVVASTKLVPSPIPQPQADTERQQPQASNNCAKKKRLIFRLGAFVGDEVAYVIPKASNVKLDNNFNARLGDIGLARLVDHDKDLHSTIPAWTIGYIAPEYSATGKASKETDSFSFGIVLLETACGRKPVDHKFPGDQALLMEWVWSLYGSGQVLDAADARLGFSRFEVRKIERLMVVGLWCVHPQSGRRPSIRQVVRALTSEDPLPSLPQAMPKAVYDDNTASASASASQVATTNSSHVVSGISGSSSLTISSAGSTSDLLPN</sequence>
<evidence type="ECO:0000256" key="17">
    <source>
        <dbReference type="SAM" id="SignalP"/>
    </source>
</evidence>
<keyword evidence="6" id="KW-0418">Kinase</keyword>
<keyword evidence="20" id="KW-1185">Reference proteome</keyword>
<dbReference type="PROSITE" id="PS00308">
    <property type="entry name" value="LECTIN_LEGUME_ALPHA"/>
    <property type="match status" value="1"/>
</dbReference>
<keyword evidence="6" id="KW-0808">Transferase</keyword>
<dbReference type="InterPro" id="IPR000719">
    <property type="entry name" value="Prot_kinase_dom"/>
</dbReference>
<dbReference type="Gene3D" id="2.60.120.200">
    <property type="match status" value="1"/>
</dbReference>
<keyword evidence="11" id="KW-0067">ATP-binding</keyword>
<evidence type="ECO:0000256" key="13">
    <source>
        <dbReference type="ARBA" id="ARBA00023136"/>
    </source>
</evidence>
<evidence type="ECO:0000256" key="10">
    <source>
        <dbReference type="ARBA" id="ARBA00022741"/>
    </source>
</evidence>
<keyword evidence="12" id="KW-1133">Transmembrane helix</keyword>
<name>A0A8X8XQH4_SALSN</name>
<dbReference type="InterPro" id="IPR001245">
    <property type="entry name" value="Ser-Thr/Tyr_kinase_cat_dom"/>
</dbReference>
<dbReference type="SUPFAM" id="SSF56112">
    <property type="entry name" value="Protein kinase-like (PK-like)"/>
    <property type="match status" value="1"/>
</dbReference>
<gene>
    <name evidence="19" type="ORF">SASPL_120899</name>
</gene>
<evidence type="ECO:0000256" key="9">
    <source>
        <dbReference type="ARBA" id="ARBA00022734"/>
    </source>
</evidence>
<dbReference type="PROSITE" id="PS00307">
    <property type="entry name" value="LECTIN_LEGUME_BETA"/>
    <property type="match status" value="1"/>
</dbReference>
<evidence type="ECO:0000256" key="4">
    <source>
        <dbReference type="ARBA" id="ARBA00012513"/>
    </source>
</evidence>
<evidence type="ECO:0000256" key="16">
    <source>
        <dbReference type="SAM" id="MobiDB-lite"/>
    </source>
</evidence>
<dbReference type="Proteomes" id="UP000298416">
    <property type="component" value="Unassembled WGS sequence"/>
</dbReference>
<feature type="region of interest" description="Disordered" evidence="16">
    <location>
        <begin position="498"/>
        <end position="523"/>
    </location>
</feature>
<keyword evidence="9" id="KW-0430">Lectin</keyword>
<comment type="similarity">
    <text evidence="3">In the C-terminal section; belongs to the protein kinase superfamily. Ser/Thr protein kinase family.</text>
</comment>
<keyword evidence="15" id="KW-0325">Glycoprotein</keyword>
<reference evidence="19" key="1">
    <citation type="submission" date="2018-01" db="EMBL/GenBank/DDBJ databases">
        <authorList>
            <person name="Mao J.F."/>
        </authorList>
    </citation>
    <scope>NUCLEOTIDE SEQUENCE</scope>
    <source>
        <strain evidence="19">Huo1</strain>
        <tissue evidence="19">Leaf</tissue>
    </source>
</reference>
<keyword evidence="7" id="KW-0812">Transmembrane</keyword>
<dbReference type="EMBL" id="PNBA02000007">
    <property type="protein sequence ID" value="KAG6418695.1"/>
    <property type="molecule type" value="Genomic_DNA"/>
</dbReference>
<dbReference type="Gene3D" id="1.10.510.10">
    <property type="entry name" value="Transferase(Phosphotransferase) domain 1"/>
    <property type="match status" value="1"/>
</dbReference>
<keyword evidence="13" id="KW-0472">Membrane</keyword>
<dbReference type="PROSITE" id="PS50011">
    <property type="entry name" value="PROTEIN_KINASE_DOM"/>
    <property type="match status" value="1"/>
</dbReference>
<dbReference type="InterPro" id="IPR001220">
    <property type="entry name" value="Legume_lectin_dom"/>
</dbReference>
<evidence type="ECO:0000256" key="8">
    <source>
        <dbReference type="ARBA" id="ARBA00022729"/>
    </source>
</evidence>
<evidence type="ECO:0000256" key="12">
    <source>
        <dbReference type="ARBA" id="ARBA00022989"/>
    </source>
</evidence>
<evidence type="ECO:0000256" key="14">
    <source>
        <dbReference type="ARBA" id="ARBA00023170"/>
    </source>
</evidence>
<dbReference type="GO" id="GO:0004674">
    <property type="term" value="F:protein serine/threonine kinase activity"/>
    <property type="evidence" value="ECO:0007669"/>
    <property type="project" value="UniProtKB-KW"/>
</dbReference>
<accession>A0A8X8XQH4</accession>
<dbReference type="InterPro" id="IPR019825">
    <property type="entry name" value="Lectin_legB_Mn/Ca_BS"/>
</dbReference>
<comment type="similarity">
    <text evidence="2">In the N-terminal section; belongs to the leguminous lectin family.</text>
</comment>
<dbReference type="GO" id="GO:0005886">
    <property type="term" value="C:plasma membrane"/>
    <property type="evidence" value="ECO:0007669"/>
    <property type="project" value="UniProtKB-SubCell"/>
</dbReference>
<dbReference type="InterPro" id="IPR000985">
    <property type="entry name" value="Lectin_LegA_CS"/>
</dbReference>
<evidence type="ECO:0000256" key="7">
    <source>
        <dbReference type="ARBA" id="ARBA00022692"/>
    </source>
</evidence>
<feature type="chain" id="PRO_5036499931" description="non-specific serine/threonine protein kinase" evidence="17">
    <location>
        <begin position="21"/>
        <end position="523"/>
    </location>
</feature>
<evidence type="ECO:0000256" key="6">
    <source>
        <dbReference type="ARBA" id="ARBA00022527"/>
    </source>
</evidence>
<dbReference type="GO" id="GO:0002229">
    <property type="term" value="P:defense response to oomycetes"/>
    <property type="evidence" value="ECO:0007669"/>
    <property type="project" value="UniProtKB-ARBA"/>
</dbReference>
<dbReference type="AlphaFoldDB" id="A0A8X8XQH4"/>
<keyword evidence="6" id="KW-0723">Serine/threonine-protein kinase</keyword>
<dbReference type="InterPro" id="IPR013320">
    <property type="entry name" value="ConA-like_dom_sf"/>
</dbReference>
<reference evidence="19" key="2">
    <citation type="submission" date="2020-08" db="EMBL/GenBank/DDBJ databases">
        <title>Plant Genome Project.</title>
        <authorList>
            <person name="Zhang R.-G."/>
        </authorList>
    </citation>
    <scope>NUCLEOTIDE SEQUENCE</scope>
    <source>
        <strain evidence="19">Huo1</strain>
        <tissue evidence="19">Leaf</tissue>
    </source>
</reference>
<dbReference type="SUPFAM" id="SSF49899">
    <property type="entry name" value="Concanavalin A-like lectins/glucanases"/>
    <property type="match status" value="1"/>
</dbReference>
<evidence type="ECO:0000256" key="3">
    <source>
        <dbReference type="ARBA" id="ARBA00010217"/>
    </source>
</evidence>
<comment type="caution">
    <text evidence="19">The sequence shown here is derived from an EMBL/GenBank/DDBJ whole genome shotgun (WGS) entry which is preliminary data.</text>
</comment>
<protein>
    <recommendedName>
        <fullName evidence="4">non-specific serine/threonine protein kinase</fullName>
        <ecNumber evidence="4">2.7.11.1</ecNumber>
    </recommendedName>
</protein>
<evidence type="ECO:0000256" key="15">
    <source>
        <dbReference type="ARBA" id="ARBA00023180"/>
    </source>
</evidence>
<dbReference type="PANTHER" id="PTHR27007">
    <property type="match status" value="1"/>
</dbReference>
<dbReference type="CDD" id="cd06899">
    <property type="entry name" value="lectin_legume_LecRK_Arcelin_ConA"/>
    <property type="match status" value="1"/>
</dbReference>
<dbReference type="Pfam" id="PF00139">
    <property type="entry name" value="Lectin_legB"/>
    <property type="match status" value="1"/>
</dbReference>
<keyword evidence="14" id="KW-0675">Receptor</keyword>
<keyword evidence="5" id="KW-1003">Cell membrane</keyword>